<accession>A0A6G1GQN3</accession>
<keyword evidence="2" id="KW-1185">Reference proteome</keyword>
<dbReference type="Pfam" id="PF07103">
    <property type="entry name" value="DUF1365"/>
    <property type="match status" value="1"/>
</dbReference>
<dbReference type="Proteomes" id="UP000800041">
    <property type="component" value="Unassembled WGS sequence"/>
</dbReference>
<gene>
    <name evidence="1" type="ORF">K402DRAFT_414494</name>
</gene>
<dbReference type="PANTHER" id="PTHR33973">
    <property type="entry name" value="OS07G0153300 PROTEIN"/>
    <property type="match status" value="1"/>
</dbReference>
<dbReference type="EMBL" id="ML977176">
    <property type="protein sequence ID" value="KAF1983263.1"/>
    <property type="molecule type" value="Genomic_DNA"/>
</dbReference>
<evidence type="ECO:0008006" key="3">
    <source>
        <dbReference type="Google" id="ProtNLM"/>
    </source>
</evidence>
<dbReference type="OrthoDB" id="3340520at2759"/>
<reference evidence="1" key="1">
    <citation type="journal article" date="2020" name="Stud. Mycol.">
        <title>101 Dothideomycetes genomes: a test case for predicting lifestyles and emergence of pathogens.</title>
        <authorList>
            <person name="Haridas S."/>
            <person name="Albert R."/>
            <person name="Binder M."/>
            <person name="Bloem J."/>
            <person name="Labutti K."/>
            <person name="Salamov A."/>
            <person name="Andreopoulos B."/>
            <person name="Baker S."/>
            <person name="Barry K."/>
            <person name="Bills G."/>
            <person name="Bluhm B."/>
            <person name="Cannon C."/>
            <person name="Castanera R."/>
            <person name="Culley D."/>
            <person name="Daum C."/>
            <person name="Ezra D."/>
            <person name="Gonzalez J."/>
            <person name="Henrissat B."/>
            <person name="Kuo A."/>
            <person name="Liang C."/>
            <person name="Lipzen A."/>
            <person name="Lutzoni F."/>
            <person name="Magnuson J."/>
            <person name="Mondo S."/>
            <person name="Nolan M."/>
            <person name="Ohm R."/>
            <person name="Pangilinan J."/>
            <person name="Park H.-J."/>
            <person name="Ramirez L."/>
            <person name="Alfaro M."/>
            <person name="Sun H."/>
            <person name="Tritt A."/>
            <person name="Yoshinaga Y."/>
            <person name="Zwiers L.-H."/>
            <person name="Turgeon B."/>
            <person name="Goodwin S."/>
            <person name="Spatafora J."/>
            <person name="Crous P."/>
            <person name="Grigoriev I."/>
        </authorList>
    </citation>
    <scope>NUCLEOTIDE SEQUENCE</scope>
    <source>
        <strain evidence="1">CBS 113979</strain>
    </source>
</reference>
<name>A0A6G1GQN3_9PEZI</name>
<evidence type="ECO:0000313" key="2">
    <source>
        <dbReference type="Proteomes" id="UP000800041"/>
    </source>
</evidence>
<protein>
    <recommendedName>
        <fullName evidence="3">DUF1365-domain-containing protein</fullName>
    </recommendedName>
</protein>
<evidence type="ECO:0000313" key="1">
    <source>
        <dbReference type="EMBL" id="KAF1983263.1"/>
    </source>
</evidence>
<dbReference type="AlphaFoldDB" id="A0A6G1GQN3"/>
<proteinExistence type="predicted"/>
<dbReference type="PANTHER" id="PTHR33973:SF4">
    <property type="entry name" value="OS07G0153300 PROTEIN"/>
    <property type="match status" value="1"/>
</dbReference>
<organism evidence="1 2">
    <name type="scientific">Aulographum hederae CBS 113979</name>
    <dbReference type="NCBI Taxonomy" id="1176131"/>
    <lineage>
        <taxon>Eukaryota</taxon>
        <taxon>Fungi</taxon>
        <taxon>Dikarya</taxon>
        <taxon>Ascomycota</taxon>
        <taxon>Pezizomycotina</taxon>
        <taxon>Dothideomycetes</taxon>
        <taxon>Pleosporomycetidae</taxon>
        <taxon>Aulographales</taxon>
        <taxon>Aulographaceae</taxon>
    </lineage>
</organism>
<dbReference type="InterPro" id="IPR010775">
    <property type="entry name" value="DUF1365"/>
</dbReference>
<sequence length="519" mass="58836">MFPQKHSFSYSYLCVSVPVGFEGRCGSLVSVDEKDRPCWFNIKAADFLERGGKEDDLSAKLSHYLRTQGVNNADWHRAYLVTAPRFLGYSFNPVSFWYIYSQVDELVMMILEVNNTFDERRMYLLKAQDFVGSPSSEESELENTRNGNSLVAKRFKHAWPKDFHVSPFNSRKGSYSLSAIDPFSEGSPSPGTIDSTITLKSSKNHPKLVARLFSEGRPIDVQSTGRPETARLIFSWWWVGFVTFPRILKEAFVLYTKRRLHVWLRPEVSLSSMGRKSSPDEVALEQFFSGYLKALVDESNPPVQVLFDSCIEGRPASLLQPPGVQAKNSDLPQLELRVISPAFYSRVVHYAHTSEALDRECLFTDEKNRTLWVSRPELLPCLLSSHSSSQVVASPSLGRVDSLRWAVHKKLRCPPASQCYSFADVSGVSRDIRNLPLSALDQFAQTHADASVYRRICAKLFIVERVAFGMTPIMEFLDVLLRATFILTIFQHLAVEKIQGCGRSFFGWLWISLSMFGAF</sequence>